<accession>A0A9X1XJP9</accession>
<dbReference type="PANTHER" id="PTHR30086">
    <property type="entry name" value="ARGININE EXPORTER PROTEIN ARGO"/>
    <property type="match status" value="1"/>
</dbReference>
<dbReference type="InterPro" id="IPR001123">
    <property type="entry name" value="LeuE-type"/>
</dbReference>
<comment type="caution">
    <text evidence="7">The sequence shown here is derived from an EMBL/GenBank/DDBJ whole genome shotgun (WGS) entry which is preliminary data.</text>
</comment>
<gene>
    <name evidence="7" type="ORF">KP803_14515</name>
</gene>
<keyword evidence="4 6" id="KW-1133">Transmembrane helix</keyword>
<evidence type="ECO:0000256" key="3">
    <source>
        <dbReference type="ARBA" id="ARBA00022692"/>
    </source>
</evidence>
<dbReference type="RefSeq" id="WP_248009562.1">
    <property type="nucleotide sequence ID" value="NZ_JAJHVV010000008.1"/>
</dbReference>
<keyword evidence="3 6" id="KW-0812">Transmembrane</keyword>
<name>A0A9X1XJP9_9VIBR</name>
<reference evidence="7" key="1">
    <citation type="submission" date="2021-11" db="EMBL/GenBank/DDBJ databases">
        <title>Vibrio ZSDE26 sp. nov. and Vibrio ZSDZ34 sp. nov., isolated from coastal seawater in Qingdao.</title>
        <authorList>
            <person name="Zhang P."/>
        </authorList>
    </citation>
    <scope>NUCLEOTIDE SEQUENCE</scope>
    <source>
        <strain evidence="7">ZSDE26</strain>
    </source>
</reference>
<feature type="transmembrane region" description="Helical" evidence="6">
    <location>
        <begin position="45"/>
        <end position="66"/>
    </location>
</feature>
<feature type="transmembrane region" description="Helical" evidence="6">
    <location>
        <begin position="72"/>
        <end position="96"/>
    </location>
</feature>
<dbReference type="PANTHER" id="PTHR30086:SF19">
    <property type="entry name" value="THREONINE EFFLUX PROTEIN"/>
    <property type="match status" value="1"/>
</dbReference>
<comment type="subcellular location">
    <subcellularLocation>
        <location evidence="1">Cell membrane</location>
        <topology evidence="1">Multi-pass membrane protein</topology>
    </subcellularLocation>
</comment>
<feature type="transmembrane region" description="Helical" evidence="6">
    <location>
        <begin position="12"/>
        <end position="33"/>
    </location>
</feature>
<dbReference type="Proteomes" id="UP001139559">
    <property type="component" value="Unassembled WGS sequence"/>
</dbReference>
<keyword evidence="8" id="KW-1185">Reference proteome</keyword>
<sequence length="211" mass="22775">MDVDFHVYMPVLTIIGTLTLGAMSPGPSFIFVVRCAVSLSRWHGISTAIGMGTGALILSIAALLGLQTIFSVMPISFILFKVCGGCYLIFLAFGIVKSASIQLQTIDTKGSNNASLFRSYFLGLGTQLSNAKTMIVFARVFTTLLPQNIPTSFYIAIPICTFLSNTGWYLAVALILSVKGPRCTYLRFKKLFDYLSASVIGVLGAKLMVSN</sequence>
<evidence type="ECO:0000256" key="2">
    <source>
        <dbReference type="ARBA" id="ARBA00022475"/>
    </source>
</evidence>
<feature type="transmembrane region" description="Helical" evidence="6">
    <location>
        <begin position="153"/>
        <end position="179"/>
    </location>
</feature>
<feature type="transmembrane region" description="Helical" evidence="6">
    <location>
        <begin position="117"/>
        <end position="141"/>
    </location>
</feature>
<keyword evidence="2" id="KW-1003">Cell membrane</keyword>
<organism evidence="7 8">
    <name type="scientific">Vibrio amylolyticus</name>
    <dbReference type="NCBI Taxonomy" id="2847292"/>
    <lineage>
        <taxon>Bacteria</taxon>
        <taxon>Pseudomonadati</taxon>
        <taxon>Pseudomonadota</taxon>
        <taxon>Gammaproteobacteria</taxon>
        <taxon>Vibrionales</taxon>
        <taxon>Vibrionaceae</taxon>
        <taxon>Vibrio</taxon>
    </lineage>
</organism>
<dbReference type="GO" id="GO:0015171">
    <property type="term" value="F:amino acid transmembrane transporter activity"/>
    <property type="evidence" value="ECO:0007669"/>
    <property type="project" value="TreeGrafter"/>
</dbReference>
<dbReference type="GO" id="GO:0005886">
    <property type="term" value="C:plasma membrane"/>
    <property type="evidence" value="ECO:0007669"/>
    <property type="project" value="UniProtKB-SubCell"/>
</dbReference>
<evidence type="ECO:0000313" key="8">
    <source>
        <dbReference type="Proteomes" id="UP001139559"/>
    </source>
</evidence>
<evidence type="ECO:0000256" key="6">
    <source>
        <dbReference type="SAM" id="Phobius"/>
    </source>
</evidence>
<evidence type="ECO:0000256" key="4">
    <source>
        <dbReference type="ARBA" id="ARBA00022989"/>
    </source>
</evidence>
<dbReference type="AlphaFoldDB" id="A0A9X1XJP9"/>
<dbReference type="Pfam" id="PF01810">
    <property type="entry name" value="LysE"/>
    <property type="match status" value="1"/>
</dbReference>
<evidence type="ECO:0000256" key="1">
    <source>
        <dbReference type="ARBA" id="ARBA00004651"/>
    </source>
</evidence>
<protein>
    <submittedName>
        <fullName evidence="7">LysE family translocator</fullName>
    </submittedName>
</protein>
<keyword evidence="5 6" id="KW-0472">Membrane</keyword>
<evidence type="ECO:0000256" key="5">
    <source>
        <dbReference type="ARBA" id="ARBA00023136"/>
    </source>
</evidence>
<evidence type="ECO:0000313" key="7">
    <source>
        <dbReference type="EMBL" id="MCK6264492.1"/>
    </source>
</evidence>
<proteinExistence type="predicted"/>
<dbReference type="EMBL" id="JAJHVV010000008">
    <property type="protein sequence ID" value="MCK6264492.1"/>
    <property type="molecule type" value="Genomic_DNA"/>
</dbReference>